<evidence type="ECO:0000256" key="5">
    <source>
        <dbReference type="RuleBase" id="RU361279"/>
    </source>
</evidence>
<evidence type="ECO:0000256" key="1">
    <source>
        <dbReference type="ARBA" id="ARBA00010638"/>
    </source>
</evidence>
<dbReference type="Gene3D" id="3.40.50.10420">
    <property type="entry name" value="NagB/RpiA/CoA transferase-like"/>
    <property type="match status" value="1"/>
</dbReference>
<evidence type="ECO:0000313" key="7">
    <source>
        <dbReference type="Proteomes" id="UP000769156"/>
    </source>
</evidence>
<feature type="binding site" evidence="4">
    <location>
        <begin position="131"/>
        <end position="139"/>
    </location>
    <ligand>
        <name>ATP</name>
        <dbReference type="ChEBI" id="CHEBI:30616"/>
    </ligand>
</feature>
<dbReference type="EC" id="6.3.3.2" evidence="5"/>
<accession>A0A921I2L0</accession>
<keyword evidence="3 4" id="KW-0067">ATP-binding</keyword>
<dbReference type="GO" id="GO:0030272">
    <property type="term" value="F:5-formyltetrahydrofolate cyclo-ligase activity"/>
    <property type="evidence" value="ECO:0007669"/>
    <property type="project" value="UniProtKB-EC"/>
</dbReference>
<dbReference type="NCBIfam" id="TIGR02727">
    <property type="entry name" value="MTHFS_bact"/>
    <property type="match status" value="1"/>
</dbReference>
<dbReference type="AlphaFoldDB" id="A0A921I2L0"/>
<dbReference type="Pfam" id="PF01812">
    <property type="entry name" value="5-FTHF_cyc-lig"/>
    <property type="match status" value="1"/>
</dbReference>
<sequence>MEEKKEIRKRILGLREEMDCLNWREKTAAIFHKVTAHPWFQEANTIYCYVDFRNEVGTADLMEKAWEMGKSVAVPKTDGERMDFYYIRSLQETAPGNFGVREPDPRKCRMADGREGLLILPGSAFDVKGYRIGYGKGYYDRYLQLHPELLPMAVAFDFQVLEEIPYEAHDRRAQVIVTDKRMIENR</sequence>
<dbReference type="GO" id="GO:0046872">
    <property type="term" value="F:metal ion binding"/>
    <property type="evidence" value="ECO:0007669"/>
    <property type="project" value="UniProtKB-KW"/>
</dbReference>
<dbReference type="Proteomes" id="UP000769156">
    <property type="component" value="Unassembled WGS sequence"/>
</dbReference>
<dbReference type="PIRSF" id="PIRSF006806">
    <property type="entry name" value="FTHF_cligase"/>
    <property type="match status" value="1"/>
</dbReference>
<dbReference type="SUPFAM" id="SSF100950">
    <property type="entry name" value="NagB/RpiA/CoA transferase-like"/>
    <property type="match status" value="1"/>
</dbReference>
<evidence type="ECO:0000256" key="3">
    <source>
        <dbReference type="ARBA" id="ARBA00022840"/>
    </source>
</evidence>
<keyword evidence="6" id="KW-0436">Ligase</keyword>
<comment type="similarity">
    <text evidence="1 5">Belongs to the 5-formyltetrahydrofolate cyclo-ligase family.</text>
</comment>
<dbReference type="InterPro" id="IPR037171">
    <property type="entry name" value="NagB/RpiA_transferase-like"/>
</dbReference>
<protein>
    <recommendedName>
        <fullName evidence="5">5-formyltetrahydrofolate cyclo-ligase</fullName>
        <ecNumber evidence="5">6.3.3.2</ecNumber>
    </recommendedName>
</protein>
<dbReference type="PANTHER" id="PTHR23407">
    <property type="entry name" value="ATPASE INHIBITOR/5-FORMYLTETRAHYDROFOLATE CYCLO-LIGASE"/>
    <property type="match status" value="1"/>
</dbReference>
<comment type="cofactor">
    <cofactor evidence="5">
        <name>Mg(2+)</name>
        <dbReference type="ChEBI" id="CHEBI:18420"/>
    </cofactor>
</comment>
<dbReference type="GO" id="GO:0035999">
    <property type="term" value="P:tetrahydrofolate interconversion"/>
    <property type="evidence" value="ECO:0007669"/>
    <property type="project" value="TreeGrafter"/>
</dbReference>
<dbReference type="InterPro" id="IPR024185">
    <property type="entry name" value="FTHF_cligase-like_sf"/>
</dbReference>
<dbReference type="GO" id="GO:0005524">
    <property type="term" value="F:ATP binding"/>
    <property type="evidence" value="ECO:0007669"/>
    <property type="project" value="UniProtKB-KW"/>
</dbReference>
<keyword evidence="5" id="KW-0479">Metal-binding</keyword>
<reference evidence="6" key="1">
    <citation type="journal article" date="2021" name="PeerJ">
        <title>Extensive microbial diversity within the chicken gut microbiome revealed by metagenomics and culture.</title>
        <authorList>
            <person name="Gilroy R."/>
            <person name="Ravi A."/>
            <person name="Getino M."/>
            <person name="Pursley I."/>
            <person name="Horton D.L."/>
            <person name="Alikhan N.F."/>
            <person name="Baker D."/>
            <person name="Gharbi K."/>
            <person name="Hall N."/>
            <person name="Watson M."/>
            <person name="Adriaenssens E.M."/>
            <person name="Foster-Nyarko E."/>
            <person name="Jarju S."/>
            <person name="Secka A."/>
            <person name="Antonio M."/>
            <person name="Oren A."/>
            <person name="Chaudhuri R.R."/>
            <person name="La Ragione R."/>
            <person name="Hildebrand F."/>
            <person name="Pallen M.J."/>
        </authorList>
    </citation>
    <scope>NUCLEOTIDE SEQUENCE</scope>
    <source>
        <strain evidence="6">ChiSjej5B23-16112</strain>
    </source>
</reference>
<evidence type="ECO:0000256" key="4">
    <source>
        <dbReference type="PIRSR" id="PIRSR006806-1"/>
    </source>
</evidence>
<comment type="caution">
    <text evidence="6">The sequence shown here is derived from an EMBL/GenBank/DDBJ whole genome shotgun (WGS) entry which is preliminary data.</text>
</comment>
<keyword evidence="2 4" id="KW-0547">Nucleotide-binding</keyword>
<dbReference type="GO" id="GO:0009396">
    <property type="term" value="P:folic acid-containing compound biosynthetic process"/>
    <property type="evidence" value="ECO:0007669"/>
    <property type="project" value="TreeGrafter"/>
</dbReference>
<reference evidence="6" key="2">
    <citation type="submission" date="2021-09" db="EMBL/GenBank/DDBJ databases">
        <authorList>
            <person name="Gilroy R."/>
        </authorList>
    </citation>
    <scope>NUCLEOTIDE SEQUENCE</scope>
    <source>
        <strain evidence="6">ChiSjej5B23-16112</strain>
    </source>
</reference>
<evidence type="ECO:0000256" key="2">
    <source>
        <dbReference type="ARBA" id="ARBA00022741"/>
    </source>
</evidence>
<feature type="binding site" evidence="4">
    <location>
        <position position="50"/>
    </location>
    <ligand>
        <name>substrate</name>
    </ligand>
</feature>
<dbReference type="EMBL" id="DYVY01000127">
    <property type="protein sequence ID" value="HJF94682.1"/>
    <property type="molecule type" value="Genomic_DNA"/>
</dbReference>
<feature type="binding site" evidence="4">
    <location>
        <begin position="4"/>
        <end position="8"/>
    </location>
    <ligand>
        <name>ATP</name>
        <dbReference type="ChEBI" id="CHEBI:30616"/>
    </ligand>
</feature>
<dbReference type="InterPro" id="IPR002698">
    <property type="entry name" value="FTHF_cligase"/>
</dbReference>
<proteinExistence type="inferred from homology"/>
<feature type="binding site" evidence="4">
    <location>
        <position position="55"/>
    </location>
    <ligand>
        <name>substrate</name>
    </ligand>
</feature>
<gene>
    <name evidence="6" type="ORF">K8V82_07805</name>
</gene>
<dbReference type="PANTHER" id="PTHR23407:SF1">
    <property type="entry name" value="5-FORMYLTETRAHYDROFOLATE CYCLO-LIGASE"/>
    <property type="match status" value="1"/>
</dbReference>
<evidence type="ECO:0000313" key="6">
    <source>
        <dbReference type="EMBL" id="HJF94682.1"/>
    </source>
</evidence>
<name>A0A921I2L0_9FIRM</name>
<comment type="catalytic activity">
    <reaction evidence="5">
        <text>(6S)-5-formyl-5,6,7,8-tetrahydrofolate + ATP = (6R)-5,10-methenyltetrahydrofolate + ADP + phosphate</text>
        <dbReference type="Rhea" id="RHEA:10488"/>
        <dbReference type="ChEBI" id="CHEBI:30616"/>
        <dbReference type="ChEBI" id="CHEBI:43474"/>
        <dbReference type="ChEBI" id="CHEBI:57455"/>
        <dbReference type="ChEBI" id="CHEBI:57457"/>
        <dbReference type="ChEBI" id="CHEBI:456216"/>
        <dbReference type="EC" id="6.3.3.2"/>
    </reaction>
</comment>
<keyword evidence="5" id="KW-0460">Magnesium</keyword>
<organism evidence="6 7">
    <name type="scientific">Lachnoclostridium phocaeense</name>
    <dbReference type="NCBI Taxonomy" id="1871021"/>
    <lineage>
        <taxon>Bacteria</taxon>
        <taxon>Bacillati</taxon>
        <taxon>Bacillota</taxon>
        <taxon>Clostridia</taxon>
        <taxon>Lachnospirales</taxon>
        <taxon>Lachnospiraceae</taxon>
    </lineage>
</organism>